<keyword evidence="15" id="KW-1185">Reference proteome</keyword>
<evidence type="ECO:0000256" key="13">
    <source>
        <dbReference type="SAM" id="Phobius"/>
    </source>
</evidence>
<keyword evidence="8 13" id="KW-0812">Transmembrane</keyword>
<evidence type="ECO:0000313" key="15">
    <source>
        <dbReference type="Proteomes" id="UP000288716"/>
    </source>
</evidence>
<evidence type="ECO:0000256" key="3">
    <source>
        <dbReference type="ARBA" id="ARBA00007809"/>
    </source>
</evidence>
<dbReference type="Pfam" id="PF03083">
    <property type="entry name" value="MtN3_slv"/>
    <property type="match status" value="2"/>
</dbReference>
<protein>
    <recommendedName>
        <fullName evidence="4">Sugar transporter SWEET1</fullName>
    </recommendedName>
</protein>
<accession>A0A443S7I8</accession>
<dbReference type="AlphaFoldDB" id="A0A443S7I8"/>
<dbReference type="InterPro" id="IPR004316">
    <property type="entry name" value="SWEET_rpt"/>
</dbReference>
<evidence type="ECO:0000256" key="7">
    <source>
        <dbReference type="ARBA" id="ARBA00022597"/>
    </source>
</evidence>
<dbReference type="InterPro" id="IPR047664">
    <property type="entry name" value="SWEET"/>
</dbReference>
<evidence type="ECO:0000256" key="10">
    <source>
        <dbReference type="ARBA" id="ARBA00022989"/>
    </source>
</evidence>
<evidence type="ECO:0000256" key="4">
    <source>
        <dbReference type="ARBA" id="ARBA00021741"/>
    </source>
</evidence>
<keyword evidence="6" id="KW-1003">Cell membrane</keyword>
<evidence type="ECO:0000256" key="5">
    <source>
        <dbReference type="ARBA" id="ARBA00022448"/>
    </source>
</evidence>
<proteinExistence type="inferred from homology"/>
<feature type="transmembrane region" description="Helical" evidence="13">
    <location>
        <begin position="12"/>
        <end position="32"/>
    </location>
</feature>
<comment type="caution">
    <text evidence="14">The sequence shown here is derived from an EMBL/GenBank/DDBJ whole genome shotgun (WGS) entry which is preliminary data.</text>
</comment>
<comment type="subcellular location">
    <subcellularLocation>
        <location evidence="1">Cell membrane</location>
        <topology evidence="1">Multi-pass membrane protein</topology>
    </subcellularLocation>
    <subcellularLocation>
        <location evidence="2">Golgi apparatus membrane</location>
        <topology evidence="2">Multi-pass membrane protein</topology>
    </subcellularLocation>
</comment>
<dbReference type="OrthoDB" id="409725at2759"/>
<evidence type="ECO:0000256" key="1">
    <source>
        <dbReference type="ARBA" id="ARBA00004651"/>
    </source>
</evidence>
<evidence type="ECO:0000256" key="11">
    <source>
        <dbReference type="ARBA" id="ARBA00023034"/>
    </source>
</evidence>
<sequence length="206" mass="22954">MNMVSELNFVPIIANVAIFFTIISFLSGLEICVNVWKKRSTNDISCVPLLAGFISTTLWLRYSLYVNDIFMMVCNVVGATCFTSYVMGLNRKLCFAITTLVTVVFITKKSENPSYYSGLCASLFGVLFTLSPLASIVDVFKNRSTAKLPFYIILSSFVVTLLWFIYGMLINDTFVKVPNALSSVISGCQLLLFLIFPNTSMKKGKN</sequence>
<dbReference type="FunFam" id="1.20.1280.290:FF:000004">
    <property type="entry name" value="Sugar transporter SWEET"/>
    <property type="match status" value="1"/>
</dbReference>
<name>A0A443S7I8_9ACAR</name>
<keyword evidence="11" id="KW-0333">Golgi apparatus</keyword>
<dbReference type="PANTHER" id="PTHR10791:SF112">
    <property type="entry name" value="SUGAR TRANSPORTER SWEET1"/>
    <property type="match status" value="1"/>
</dbReference>
<evidence type="ECO:0000313" key="14">
    <source>
        <dbReference type="EMBL" id="RWS23509.1"/>
    </source>
</evidence>
<dbReference type="Gene3D" id="1.20.1280.290">
    <property type="match status" value="2"/>
</dbReference>
<dbReference type="GO" id="GO:0051119">
    <property type="term" value="F:sugar transmembrane transporter activity"/>
    <property type="evidence" value="ECO:0007669"/>
    <property type="project" value="InterPro"/>
</dbReference>
<evidence type="ECO:0000256" key="12">
    <source>
        <dbReference type="ARBA" id="ARBA00023136"/>
    </source>
</evidence>
<reference evidence="14 15" key="1">
    <citation type="journal article" date="2018" name="Gigascience">
        <title>Genomes of trombidid mites reveal novel predicted allergens and laterally-transferred genes associated with secondary metabolism.</title>
        <authorList>
            <person name="Dong X."/>
            <person name="Chaisiri K."/>
            <person name="Xia D."/>
            <person name="Armstrong S.D."/>
            <person name="Fang Y."/>
            <person name="Donnelly M.J."/>
            <person name="Kadowaki T."/>
            <person name="McGarry J.W."/>
            <person name="Darby A.C."/>
            <person name="Makepeace B.L."/>
        </authorList>
    </citation>
    <scope>NUCLEOTIDE SEQUENCE [LARGE SCALE GENOMIC DNA]</scope>
    <source>
        <strain evidence="14">UoL-UT</strain>
    </source>
</reference>
<feature type="transmembrane region" description="Helical" evidence="13">
    <location>
        <begin position="44"/>
        <end position="63"/>
    </location>
</feature>
<dbReference type="PANTHER" id="PTHR10791">
    <property type="entry name" value="RAG1-ACTIVATING PROTEIN 1"/>
    <property type="match status" value="1"/>
</dbReference>
<feature type="transmembrane region" description="Helical" evidence="13">
    <location>
        <begin position="148"/>
        <end position="166"/>
    </location>
</feature>
<dbReference type="GO" id="GO:0005886">
    <property type="term" value="C:plasma membrane"/>
    <property type="evidence" value="ECO:0007669"/>
    <property type="project" value="UniProtKB-SubCell"/>
</dbReference>
<gene>
    <name evidence="14" type="ORF">B4U80_01217</name>
</gene>
<evidence type="ECO:0000256" key="2">
    <source>
        <dbReference type="ARBA" id="ARBA00004653"/>
    </source>
</evidence>
<keyword evidence="5" id="KW-0813">Transport</keyword>
<evidence type="ECO:0000256" key="6">
    <source>
        <dbReference type="ARBA" id="ARBA00022475"/>
    </source>
</evidence>
<evidence type="ECO:0000256" key="9">
    <source>
        <dbReference type="ARBA" id="ARBA00022737"/>
    </source>
</evidence>
<feature type="transmembrane region" description="Helical" evidence="13">
    <location>
        <begin position="69"/>
        <end position="86"/>
    </location>
</feature>
<comment type="similarity">
    <text evidence="3">Belongs to the SWEET sugar transporter family.</text>
</comment>
<dbReference type="VEuPathDB" id="VectorBase:LDEU008531"/>
<keyword evidence="7 14" id="KW-0762">Sugar transport</keyword>
<dbReference type="EMBL" id="NCKV01006324">
    <property type="protein sequence ID" value="RWS23509.1"/>
    <property type="molecule type" value="Genomic_DNA"/>
</dbReference>
<dbReference type="GO" id="GO:0000139">
    <property type="term" value="C:Golgi membrane"/>
    <property type="evidence" value="ECO:0007669"/>
    <property type="project" value="UniProtKB-SubCell"/>
</dbReference>
<keyword evidence="10 13" id="KW-1133">Transmembrane helix</keyword>
<feature type="transmembrane region" description="Helical" evidence="13">
    <location>
        <begin position="178"/>
        <end position="196"/>
    </location>
</feature>
<evidence type="ECO:0000256" key="8">
    <source>
        <dbReference type="ARBA" id="ARBA00022692"/>
    </source>
</evidence>
<dbReference type="Proteomes" id="UP000288716">
    <property type="component" value="Unassembled WGS sequence"/>
</dbReference>
<feature type="transmembrane region" description="Helical" evidence="13">
    <location>
        <begin position="115"/>
        <end position="136"/>
    </location>
</feature>
<keyword evidence="9" id="KW-0677">Repeat</keyword>
<organism evidence="14 15">
    <name type="scientific">Leptotrombidium deliense</name>
    <dbReference type="NCBI Taxonomy" id="299467"/>
    <lineage>
        <taxon>Eukaryota</taxon>
        <taxon>Metazoa</taxon>
        <taxon>Ecdysozoa</taxon>
        <taxon>Arthropoda</taxon>
        <taxon>Chelicerata</taxon>
        <taxon>Arachnida</taxon>
        <taxon>Acari</taxon>
        <taxon>Acariformes</taxon>
        <taxon>Trombidiformes</taxon>
        <taxon>Prostigmata</taxon>
        <taxon>Anystina</taxon>
        <taxon>Parasitengona</taxon>
        <taxon>Trombiculoidea</taxon>
        <taxon>Trombiculidae</taxon>
        <taxon>Leptotrombidium</taxon>
    </lineage>
</organism>
<keyword evidence="12 13" id="KW-0472">Membrane</keyword>